<dbReference type="SMART" id="SM00388">
    <property type="entry name" value="HisKA"/>
    <property type="match status" value="1"/>
</dbReference>
<reference evidence="18 19" key="1">
    <citation type="submission" date="2021-07" db="EMBL/GenBank/DDBJ databases">
        <title>Paenibacillus radiodurans sp. nov., isolated from the southeastern edge of Tengger Desert.</title>
        <authorList>
            <person name="Zhang G."/>
        </authorList>
    </citation>
    <scope>NUCLEOTIDE SEQUENCE [LARGE SCALE GENOMIC DNA]</scope>
    <source>
        <strain evidence="18 19">CCM 7311</strain>
    </source>
</reference>
<proteinExistence type="predicted"/>
<feature type="transmembrane region" description="Helical" evidence="15">
    <location>
        <begin position="22"/>
        <end position="44"/>
    </location>
</feature>
<evidence type="ECO:0000256" key="11">
    <source>
        <dbReference type="ARBA" id="ARBA00022989"/>
    </source>
</evidence>
<dbReference type="SUPFAM" id="SSF158472">
    <property type="entry name" value="HAMP domain-like"/>
    <property type="match status" value="1"/>
</dbReference>
<organism evidence="18 19">
    <name type="scientific">Paenibacillus sepulcri</name>
    <dbReference type="NCBI Taxonomy" id="359917"/>
    <lineage>
        <taxon>Bacteria</taxon>
        <taxon>Bacillati</taxon>
        <taxon>Bacillota</taxon>
        <taxon>Bacilli</taxon>
        <taxon>Bacillales</taxon>
        <taxon>Paenibacillaceae</taxon>
        <taxon>Paenibacillus</taxon>
    </lineage>
</organism>
<evidence type="ECO:0000256" key="10">
    <source>
        <dbReference type="ARBA" id="ARBA00022840"/>
    </source>
</evidence>
<dbReference type="PRINTS" id="PR00344">
    <property type="entry name" value="BCTRLSENSOR"/>
</dbReference>
<evidence type="ECO:0000256" key="5">
    <source>
        <dbReference type="ARBA" id="ARBA00022553"/>
    </source>
</evidence>
<dbReference type="Pfam" id="PF00672">
    <property type="entry name" value="HAMP"/>
    <property type="match status" value="1"/>
</dbReference>
<dbReference type="PROSITE" id="PS50885">
    <property type="entry name" value="HAMP"/>
    <property type="match status" value="1"/>
</dbReference>
<sequence length="510" mass="57115">MIAKFKRYSNKLASSRSLRSQLLTRSLFILAALLMLIGFLQFLLTKDLLYRSKAESMHAQIMMLPKDLIARLMNRNDDPSRPGDTGQSSNTDRNDMPLNNRPLFLMPGTSIVIVNQDGTVTDAGADNGIPAPQLSLGDLQSLARDGFRGKGRRTDYKLVRDSNGNEQLVIAGHLGLPNNPDSEDYVQMGTETAPIMRTLMQQLLTFIFLSLLALAGGLALYAPVLRRTLIPLSRMISTVEQIDSGKLDQRLPQNQGQQEIDRLSRSFNSMLGRLETSFEAEKEAKERMRQFIADASHELRTPLTSIHGFLEVLLRGAAANPEQLNGALTSMHGESKRINKLVEDLLVLAKFDQDSRIHTEDISLTELIREMQPQLRMLAGDREVRYVLTEEICGKYDSDKMKQVILNLFQNAVQHTDPQAGSIIIRLIHEGERTRLSIRDNGVGIDEDHLSRLFERFYRSDHSRARKYGGAGLGLSISQSIVEAHGGEITVRSRIGHGSEFDVIFPVIQQ</sequence>
<evidence type="ECO:0000256" key="1">
    <source>
        <dbReference type="ARBA" id="ARBA00000085"/>
    </source>
</evidence>
<dbReference type="Gene3D" id="3.30.565.10">
    <property type="entry name" value="Histidine kinase-like ATPase, C-terminal domain"/>
    <property type="match status" value="1"/>
</dbReference>
<evidence type="ECO:0000256" key="7">
    <source>
        <dbReference type="ARBA" id="ARBA00022692"/>
    </source>
</evidence>
<feature type="transmembrane region" description="Helical" evidence="15">
    <location>
        <begin position="203"/>
        <end position="224"/>
    </location>
</feature>
<evidence type="ECO:0000313" key="18">
    <source>
        <dbReference type="EMBL" id="MBW7454280.1"/>
    </source>
</evidence>
<evidence type="ECO:0000256" key="12">
    <source>
        <dbReference type="ARBA" id="ARBA00023012"/>
    </source>
</evidence>
<evidence type="ECO:0000256" key="8">
    <source>
        <dbReference type="ARBA" id="ARBA00022741"/>
    </source>
</evidence>
<evidence type="ECO:0000259" key="17">
    <source>
        <dbReference type="PROSITE" id="PS50885"/>
    </source>
</evidence>
<keyword evidence="10" id="KW-0067">ATP-binding</keyword>
<evidence type="ECO:0000313" key="19">
    <source>
        <dbReference type="Proteomes" id="UP001519887"/>
    </source>
</evidence>
<dbReference type="EC" id="2.7.13.3" evidence="3"/>
<evidence type="ECO:0000256" key="3">
    <source>
        <dbReference type="ARBA" id="ARBA00012438"/>
    </source>
</evidence>
<dbReference type="SMART" id="SM00304">
    <property type="entry name" value="HAMP"/>
    <property type="match status" value="1"/>
</dbReference>
<comment type="catalytic activity">
    <reaction evidence="1">
        <text>ATP + protein L-histidine = ADP + protein N-phospho-L-histidine.</text>
        <dbReference type="EC" id="2.7.13.3"/>
    </reaction>
</comment>
<dbReference type="Gene3D" id="6.10.340.10">
    <property type="match status" value="1"/>
</dbReference>
<keyword evidence="6" id="KW-0808">Transferase</keyword>
<dbReference type="InterPro" id="IPR036097">
    <property type="entry name" value="HisK_dim/P_sf"/>
</dbReference>
<keyword evidence="12" id="KW-0902">Two-component regulatory system</keyword>
<feature type="domain" description="Histidine kinase" evidence="16">
    <location>
        <begin position="294"/>
        <end position="509"/>
    </location>
</feature>
<evidence type="ECO:0000256" key="14">
    <source>
        <dbReference type="SAM" id="MobiDB-lite"/>
    </source>
</evidence>
<dbReference type="SUPFAM" id="SSF55874">
    <property type="entry name" value="ATPase domain of HSP90 chaperone/DNA topoisomerase II/histidine kinase"/>
    <property type="match status" value="1"/>
</dbReference>
<dbReference type="Pfam" id="PF00512">
    <property type="entry name" value="HisKA"/>
    <property type="match status" value="1"/>
</dbReference>
<dbReference type="PANTHER" id="PTHR45436">
    <property type="entry name" value="SENSOR HISTIDINE KINASE YKOH"/>
    <property type="match status" value="1"/>
</dbReference>
<accession>A0ABS7C0D6</accession>
<dbReference type="CDD" id="cd00075">
    <property type="entry name" value="HATPase"/>
    <property type="match status" value="1"/>
</dbReference>
<evidence type="ECO:0000256" key="9">
    <source>
        <dbReference type="ARBA" id="ARBA00022777"/>
    </source>
</evidence>
<dbReference type="PROSITE" id="PS50109">
    <property type="entry name" value="HIS_KIN"/>
    <property type="match status" value="1"/>
</dbReference>
<evidence type="ECO:0000256" key="4">
    <source>
        <dbReference type="ARBA" id="ARBA00022475"/>
    </source>
</evidence>
<feature type="domain" description="HAMP" evidence="17">
    <location>
        <begin position="226"/>
        <end position="279"/>
    </location>
</feature>
<dbReference type="Proteomes" id="UP001519887">
    <property type="component" value="Unassembled WGS sequence"/>
</dbReference>
<evidence type="ECO:0000259" key="16">
    <source>
        <dbReference type="PROSITE" id="PS50109"/>
    </source>
</evidence>
<keyword evidence="8" id="KW-0547">Nucleotide-binding</keyword>
<feature type="region of interest" description="Disordered" evidence="14">
    <location>
        <begin position="73"/>
        <end position="99"/>
    </location>
</feature>
<evidence type="ECO:0000256" key="2">
    <source>
        <dbReference type="ARBA" id="ARBA00004651"/>
    </source>
</evidence>
<name>A0ABS7C0D6_9BACL</name>
<comment type="caution">
    <text evidence="18">The sequence shown here is derived from an EMBL/GenBank/DDBJ whole genome shotgun (WGS) entry which is preliminary data.</text>
</comment>
<evidence type="ECO:0000256" key="13">
    <source>
        <dbReference type="ARBA" id="ARBA00023136"/>
    </source>
</evidence>
<keyword evidence="13 15" id="KW-0472">Membrane</keyword>
<dbReference type="GO" id="GO:0016301">
    <property type="term" value="F:kinase activity"/>
    <property type="evidence" value="ECO:0007669"/>
    <property type="project" value="UniProtKB-KW"/>
</dbReference>
<dbReference type="InterPro" id="IPR003661">
    <property type="entry name" value="HisK_dim/P_dom"/>
</dbReference>
<keyword evidence="4" id="KW-1003">Cell membrane</keyword>
<dbReference type="InterPro" id="IPR050428">
    <property type="entry name" value="TCS_sensor_his_kinase"/>
</dbReference>
<keyword evidence="9 18" id="KW-0418">Kinase</keyword>
<dbReference type="SUPFAM" id="SSF47384">
    <property type="entry name" value="Homodimeric domain of signal transducing histidine kinase"/>
    <property type="match status" value="1"/>
</dbReference>
<dbReference type="InterPro" id="IPR005467">
    <property type="entry name" value="His_kinase_dom"/>
</dbReference>
<gene>
    <name evidence="18" type="ORF">K0U00_09585</name>
</gene>
<dbReference type="SMART" id="SM00387">
    <property type="entry name" value="HATPase_c"/>
    <property type="match status" value="1"/>
</dbReference>
<dbReference type="InterPro" id="IPR003594">
    <property type="entry name" value="HATPase_dom"/>
</dbReference>
<evidence type="ECO:0000256" key="6">
    <source>
        <dbReference type="ARBA" id="ARBA00022679"/>
    </source>
</evidence>
<keyword evidence="5" id="KW-0597">Phosphoprotein</keyword>
<keyword evidence="19" id="KW-1185">Reference proteome</keyword>
<dbReference type="RefSeq" id="WP_210038622.1">
    <property type="nucleotide sequence ID" value="NZ_JBHLVU010000011.1"/>
</dbReference>
<dbReference type="CDD" id="cd06225">
    <property type="entry name" value="HAMP"/>
    <property type="match status" value="1"/>
</dbReference>
<dbReference type="InterPro" id="IPR036890">
    <property type="entry name" value="HATPase_C_sf"/>
</dbReference>
<dbReference type="Gene3D" id="1.10.287.130">
    <property type="match status" value="1"/>
</dbReference>
<keyword evidence="7 15" id="KW-0812">Transmembrane</keyword>
<dbReference type="Pfam" id="PF02518">
    <property type="entry name" value="HATPase_c"/>
    <property type="match status" value="1"/>
</dbReference>
<comment type="subcellular location">
    <subcellularLocation>
        <location evidence="2">Cell membrane</location>
        <topology evidence="2">Multi-pass membrane protein</topology>
    </subcellularLocation>
</comment>
<dbReference type="EMBL" id="JAHZIK010000178">
    <property type="protein sequence ID" value="MBW7454280.1"/>
    <property type="molecule type" value="Genomic_DNA"/>
</dbReference>
<keyword evidence="11 15" id="KW-1133">Transmembrane helix</keyword>
<protein>
    <recommendedName>
        <fullName evidence="3">histidine kinase</fullName>
        <ecNumber evidence="3">2.7.13.3</ecNumber>
    </recommendedName>
</protein>
<dbReference type="CDD" id="cd00082">
    <property type="entry name" value="HisKA"/>
    <property type="match status" value="1"/>
</dbReference>
<dbReference type="InterPro" id="IPR003660">
    <property type="entry name" value="HAMP_dom"/>
</dbReference>
<dbReference type="PANTHER" id="PTHR45436:SF5">
    <property type="entry name" value="SENSOR HISTIDINE KINASE TRCS"/>
    <property type="match status" value="1"/>
</dbReference>
<evidence type="ECO:0000256" key="15">
    <source>
        <dbReference type="SAM" id="Phobius"/>
    </source>
</evidence>
<dbReference type="InterPro" id="IPR004358">
    <property type="entry name" value="Sig_transdc_His_kin-like_C"/>
</dbReference>